<feature type="transmembrane region" description="Helical" evidence="6">
    <location>
        <begin position="47"/>
        <end position="70"/>
    </location>
</feature>
<feature type="transmembrane region" description="Helical" evidence="6">
    <location>
        <begin position="184"/>
        <end position="205"/>
    </location>
</feature>
<reference evidence="7 8" key="1">
    <citation type="submission" date="2017-09" db="EMBL/GenBank/DDBJ databases">
        <title>Bacterial strain isolated from the female urinary microbiota.</title>
        <authorList>
            <person name="Thomas-White K."/>
            <person name="Kumar N."/>
            <person name="Forster S."/>
            <person name="Putonti C."/>
            <person name="Lawley T."/>
            <person name="Wolfe A.J."/>
        </authorList>
    </citation>
    <scope>NUCLEOTIDE SEQUENCE [LARGE SCALE GENOMIC DNA]</scope>
    <source>
        <strain evidence="7 8">UMB0240</strain>
    </source>
</reference>
<feature type="transmembrane region" description="Helical" evidence="6">
    <location>
        <begin position="342"/>
        <end position="359"/>
    </location>
</feature>
<evidence type="ECO:0000313" key="8">
    <source>
        <dbReference type="Proteomes" id="UP000235701"/>
    </source>
</evidence>
<comment type="caution">
    <text evidence="7">The sequence shown here is derived from an EMBL/GenBank/DDBJ whole genome shotgun (WGS) entry which is preliminary data.</text>
</comment>
<dbReference type="GO" id="GO:0005886">
    <property type="term" value="C:plasma membrane"/>
    <property type="evidence" value="ECO:0007669"/>
    <property type="project" value="UniProtKB-SubCell"/>
</dbReference>
<dbReference type="PANTHER" id="PTHR30250:SF26">
    <property type="entry name" value="PSMA PROTEIN"/>
    <property type="match status" value="1"/>
</dbReference>
<keyword evidence="8" id="KW-1185">Reference proteome</keyword>
<proteinExistence type="predicted"/>
<dbReference type="EMBL" id="PNHQ01000003">
    <property type="protein sequence ID" value="PMC80348.1"/>
    <property type="molecule type" value="Genomic_DNA"/>
</dbReference>
<keyword evidence="5 6" id="KW-0472">Membrane</keyword>
<feature type="transmembrane region" description="Helical" evidence="6">
    <location>
        <begin position="464"/>
        <end position="486"/>
    </location>
</feature>
<feature type="transmembrane region" description="Helical" evidence="6">
    <location>
        <begin position="243"/>
        <end position="261"/>
    </location>
</feature>
<protein>
    <submittedName>
        <fullName evidence="7">Sugar isomerase</fullName>
    </submittedName>
</protein>
<comment type="subcellular location">
    <subcellularLocation>
        <location evidence="1">Cell membrane</location>
        <topology evidence="1">Multi-pass membrane protein</topology>
    </subcellularLocation>
</comment>
<accession>A0A2N6UFJ1</accession>
<feature type="transmembrane region" description="Helical" evidence="6">
    <location>
        <begin position="122"/>
        <end position="143"/>
    </location>
</feature>
<evidence type="ECO:0000256" key="1">
    <source>
        <dbReference type="ARBA" id="ARBA00004651"/>
    </source>
</evidence>
<feature type="transmembrane region" description="Helical" evidence="6">
    <location>
        <begin position="309"/>
        <end position="330"/>
    </location>
</feature>
<dbReference type="OrthoDB" id="8609648at2"/>
<dbReference type="RefSeq" id="WP_102198823.1">
    <property type="nucleotide sequence ID" value="NZ_PNHQ01000003.1"/>
</dbReference>
<evidence type="ECO:0000313" key="7">
    <source>
        <dbReference type="EMBL" id="PMC80348.1"/>
    </source>
</evidence>
<dbReference type="Proteomes" id="UP000235701">
    <property type="component" value="Unassembled WGS sequence"/>
</dbReference>
<dbReference type="PANTHER" id="PTHR30250">
    <property type="entry name" value="PST FAMILY PREDICTED COLANIC ACID TRANSPORTER"/>
    <property type="match status" value="1"/>
</dbReference>
<sequence>MERTQKLKLNTYSSLLSKICIMLSGLILPRLILSQYGSQVNGLVNSITQFLSVITFLDLGVGSVVQAALYKPLAEQNKVQINKIITFAKKYFKNIALILVFYILLLMIVYPRIIDNNNLDNIGTILLIIAISINQFGQYYFGIVNELLLNANQNAYIQLNTEIVVIILNLIASIVLILNGAEIYTVKFISGLIFLIRPLYLSYYVNKNFSIEYYKNLKEDPLPQKWNGVGQHIAYSIQNSTDIVVLTLFSTLESISVYGVYNMIVSAIKLIIQSFTIGLQSFFGSLLAEEKYGMLNESFFKIEWGIHNLAVFLYSMCAILITDFVLIYTTGVYDVNYNVPDFALLLLLGGLVYSIRMPYQAIVFAAGHFRETQISSIIEAALNIFLSIVLVNYLGLVGVAIGSFVAMLYRTVYLSNYLSKNILNRKRIFFWKQVLVDVFSIALIIIPGIYVVNIYQIKNFSEWIIAGGIFSIYSLIVLIIINALFYNSLLRNIFIPLIKK</sequence>
<evidence type="ECO:0000256" key="5">
    <source>
        <dbReference type="ARBA" id="ARBA00023136"/>
    </source>
</evidence>
<keyword evidence="2" id="KW-1003">Cell membrane</keyword>
<evidence type="ECO:0000256" key="3">
    <source>
        <dbReference type="ARBA" id="ARBA00022692"/>
    </source>
</evidence>
<feature type="transmembrane region" description="Helical" evidence="6">
    <location>
        <begin position="429"/>
        <end position="452"/>
    </location>
</feature>
<feature type="transmembrane region" description="Helical" evidence="6">
    <location>
        <begin position="380"/>
        <end position="409"/>
    </location>
</feature>
<evidence type="ECO:0000256" key="4">
    <source>
        <dbReference type="ARBA" id="ARBA00022989"/>
    </source>
</evidence>
<evidence type="ECO:0000256" key="6">
    <source>
        <dbReference type="SAM" id="Phobius"/>
    </source>
</evidence>
<feature type="transmembrane region" description="Helical" evidence="6">
    <location>
        <begin position="267"/>
        <end position="288"/>
    </location>
</feature>
<dbReference type="AlphaFoldDB" id="A0A2N6UFJ1"/>
<dbReference type="GO" id="GO:0016853">
    <property type="term" value="F:isomerase activity"/>
    <property type="evidence" value="ECO:0007669"/>
    <property type="project" value="UniProtKB-KW"/>
</dbReference>
<feature type="transmembrane region" description="Helical" evidence="6">
    <location>
        <begin position="12"/>
        <end position="32"/>
    </location>
</feature>
<keyword evidence="3 6" id="KW-0812">Transmembrane</keyword>
<keyword evidence="4 6" id="KW-1133">Transmembrane helix</keyword>
<feature type="transmembrane region" description="Helical" evidence="6">
    <location>
        <begin position="155"/>
        <end position="178"/>
    </location>
</feature>
<dbReference type="InterPro" id="IPR050833">
    <property type="entry name" value="Poly_Biosynth_Transport"/>
</dbReference>
<evidence type="ECO:0000256" key="2">
    <source>
        <dbReference type="ARBA" id="ARBA00022475"/>
    </source>
</evidence>
<feature type="transmembrane region" description="Helical" evidence="6">
    <location>
        <begin position="91"/>
        <end position="110"/>
    </location>
</feature>
<name>A0A2N6UFJ1_9LACT</name>
<organism evidence="7 8">
    <name type="scientific">Aerococcus viridans</name>
    <dbReference type="NCBI Taxonomy" id="1377"/>
    <lineage>
        <taxon>Bacteria</taxon>
        <taxon>Bacillati</taxon>
        <taxon>Bacillota</taxon>
        <taxon>Bacilli</taxon>
        <taxon>Lactobacillales</taxon>
        <taxon>Aerococcaceae</taxon>
        <taxon>Aerococcus</taxon>
    </lineage>
</organism>
<gene>
    <name evidence="7" type="ORF">CJ191_01955</name>
</gene>
<keyword evidence="7" id="KW-0413">Isomerase</keyword>